<evidence type="ECO:0000313" key="3">
    <source>
        <dbReference type="EMBL" id="GAQ91011.1"/>
    </source>
</evidence>
<dbReference type="Proteomes" id="UP000054558">
    <property type="component" value="Unassembled WGS sequence"/>
</dbReference>
<dbReference type="PANTHER" id="PTHR46609">
    <property type="entry name" value="EXONUCLEASE, PHAGE-TYPE/RECB, C-TERMINAL DOMAIN-CONTAINING PROTEIN"/>
    <property type="match status" value="1"/>
</dbReference>
<dbReference type="NCBIfam" id="TIGR02452">
    <property type="entry name" value="TIGR02452 family protein"/>
    <property type="match status" value="1"/>
</dbReference>
<dbReference type="InterPro" id="IPR011604">
    <property type="entry name" value="PDDEXK-like_dom_sf"/>
</dbReference>
<reference evidence="3 4" key="1">
    <citation type="journal article" date="2014" name="Nat. Commun.">
        <title>Klebsormidium flaccidum genome reveals primary factors for plant terrestrial adaptation.</title>
        <authorList>
            <person name="Hori K."/>
            <person name="Maruyama F."/>
            <person name="Fujisawa T."/>
            <person name="Togashi T."/>
            <person name="Yamamoto N."/>
            <person name="Seo M."/>
            <person name="Sato S."/>
            <person name="Yamada T."/>
            <person name="Mori H."/>
            <person name="Tajima N."/>
            <person name="Moriyama T."/>
            <person name="Ikeuchi M."/>
            <person name="Watanabe M."/>
            <person name="Wada H."/>
            <person name="Kobayashi K."/>
            <person name="Saito M."/>
            <person name="Masuda T."/>
            <person name="Sasaki-Sekimoto Y."/>
            <person name="Mashiguchi K."/>
            <person name="Awai K."/>
            <person name="Shimojima M."/>
            <person name="Masuda S."/>
            <person name="Iwai M."/>
            <person name="Nobusawa T."/>
            <person name="Narise T."/>
            <person name="Kondo S."/>
            <person name="Saito H."/>
            <person name="Sato R."/>
            <person name="Murakawa M."/>
            <person name="Ihara Y."/>
            <person name="Oshima-Yamada Y."/>
            <person name="Ohtaka K."/>
            <person name="Satoh M."/>
            <person name="Sonobe K."/>
            <person name="Ishii M."/>
            <person name="Ohtani R."/>
            <person name="Kanamori-Sato M."/>
            <person name="Honoki R."/>
            <person name="Miyazaki D."/>
            <person name="Mochizuki H."/>
            <person name="Umetsu J."/>
            <person name="Higashi K."/>
            <person name="Shibata D."/>
            <person name="Kamiya Y."/>
            <person name="Sato N."/>
            <person name="Nakamura Y."/>
            <person name="Tabata S."/>
            <person name="Ida S."/>
            <person name="Kurokawa K."/>
            <person name="Ohta H."/>
        </authorList>
    </citation>
    <scope>NUCLEOTIDE SEQUENCE [LARGE SCALE GENOMIC DNA]</scope>
    <source>
        <strain evidence="3 4">NIES-2285</strain>
    </source>
</reference>
<dbReference type="STRING" id="105231.A0A1Y1IPA6"/>
<proteinExistence type="predicted"/>
<dbReference type="InterPro" id="IPR019080">
    <property type="entry name" value="YqaJ_viral_recombinase"/>
</dbReference>
<sequence>MFMEQKRDQKPHIKDVRIKVWEETKGISGRLARPPKCEKHILRPDQALPQRYKDTEIRVKKEDTIMAARQLQQEGFRPMVLNLADDCFAGGCVDIGASAQEESLFRRTNYCMSLHNDPTRERLYPIAANEAIYSPDVTVFRASEEAEYKFLARPFKLDFIACPGLKYPQLEFASGDGRDSGHLSEADRRILENKPAQRSEEWYAARHQRLTASDAATALGLNPYETKDQLILKKCGYGPKFMGNEATRHGQKWETFASDLFCERHGFKAYDAGLLLHPTIPFLGGSPDGLLSTEDGSRCALLEIKCPLRREIKDEVPSYYYPQIQLCLEICDVDSCWFVQFKPESLIDDEVFSCIEVPRDREWFAKALPQFDAFWKEVLHCREHGVAEVLARIESRKRPRVPRAATLRVAVLDDEPAAKPEPEACMITVHPRQRTAAAREQAEEPCMIVVPPKKRIAGTLEQPREPCMIVVHPRKPTVETSEQCMIVPRPGKQAPEPVVREQGAVHDCCPPQEASTGALQDCCQGAGVVHDCRSPQEIDCRGFIALLRSLRQALKVSDHVRGESKVEEREDANYKQDRETDVYVRNNLLHEWSRQGGPELSLVLLNCQLLCEYVQELPYERLQHACLPIA</sequence>
<dbReference type="GO" id="GO:0006281">
    <property type="term" value="P:DNA repair"/>
    <property type="evidence" value="ECO:0007669"/>
    <property type="project" value="UniProtKB-ARBA"/>
</dbReference>
<accession>A0A1Y1IPA6</accession>
<dbReference type="InterPro" id="IPR051703">
    <property type="entry name" value="NF-kappa-B_Signaling_Reg"/>
</dbReference>
<feature type="domain" description="YqaJ viral recombinase" evidence="1">
    <location>
        <begin position="201"/>
        <end position="331"/>
    </location>
</feature>
<dbReference type="SUPFAM" id="SSF52980">
    <property type="entry name" value="Restriction endonuclease-like"/>
    <property type="match status" value="1"/>
</dbReference>
<dbReference type="CDD" id="cd22343">
    <property type="entry name" value="PDDEXK_lambda_exonuclease-like"/>
    <property type="match status" value="1"/>
</dbReference>
<dbReference type="EMBL" id="DF237661">
    <property type="protein sequence ID" value="GAQ91011.1"/>
    <property type="molecule type" value="Genomic_DNA"/>
</dbReference>
<dbReference type="Pfam" id="PF10021">
    <property type="entry name" value="PARG_cat_microb"/>
    <property type="match status" value="1"/>
</dbReference>
<dbReference type="AlphaFoldDB" id="A0A1Y1IPA6"/>
<gene>
    <name evidence="3" type="ORF">KFL_007120150</name>
</gene>
<evidence type="ECO:0000259" key="2">
    <source>
        <dbReference type="Pfam" id="PF10021"/>
    </source>
</evidence>
<dbReference type="PANTHER" id="PTHR46609:SF6">
    <property type="entry name" value="EXONUCLEASE, PHAGE-TYPE_RECB, C-TERMINAL DOMAIN-CONTAINING PROTEIN-RELATED"/>
    <property type="match status" value="1"/>
</dbReference>
<name>A0A1Y1IPA6_KLENI</name>
<dbReference type="InterPro" id="IPR017482">
    <property type="entry name" value="Lambda-type_endonuclease"/>
</dbReference>
<dbReference type="InterPro" id="IPR012664">
    <property type="entry name" value="CHP02452"/>
</dbReference>
<feature type="domain" description="Microbial-type PARG catalytic" evidence="2">
    <location>
        <begin position="46"/>
        <end position="141"/>
    </location>
</feature>
<evidence type="ECO:0000259" key="1">
    <source>
        <dbReference type="Pfam" id="PF09588"/>
    </source>
</evidence>
<dbReference type="InterPro" id="IPR019261">
    <property type="entry name" value="PARG_cat_microbial"/>
</dbReference>
<dbReference type="Gene3D" id="3.90.320.10">
    <property type="match status" value="1"/>
</dbReference>
<dbReference type="OrthoDB" id="421276at2759"/>
<evidence type="ECO:0008006" key="5">
    <source>
        <dbReference type="Google" id="ProtNLM"/>
    </source>
</evidence>
<keyword evidence="4" id="KW-1185">Reference proteome</keyword>
<organism evidence="3 4">
    <name type="scientific">Klebsormidium nitens</name>
    <name type="common">Green alga</name>
    <name type="synonym">Ulothrix nitens</name>
    <dbReference type="NCBI Taxonomy" id="105231"/>
    <lineage>
        <taxon>Eukaryota</taxon>
        <taxon>Viridiplantae</taxon>
        <taxon>Streptophyta</taxon>
        <taxon>Klebsormidiophyceae</taxon>
        <taxon>Klebsormidiales</taxon>
        <taxon>Klebsormidiaceae</taxon>
        <taxon>Klebsormidium</taxon>
    </lineage>
</organism>
<evidence type="ECO:0000313" key="4">
    <source>
        <dbReference type="Proteomes" id="UP000054558"/>
    </source>
</evidence>
<protein>
    <recommendedName>
        <fullName evidence="5">YqaJ viral recombinase domain-containing protein</fullName>
    </recommendedName>
</protein>
<dbReference type="NCBIfam" id="TIGR03033">
    <property type="entry name" value="phage_rel_nuc"/>
    <property type="match status" value="1"/>
</dbReference>
<dbReference type="InterPro" id="IPR011335">
    <property type="entry name" value="Restrct_endonuc-II-like"/>
</dbReference>
<dbReference type="Pfam" id="PF09588">
    <property type="entry name" value="YqaJ"/>
    <property type="match status" value="1"/>
</dbReference>